<accession>A0AB73G5B6</accession>
<feature type="region of interest" description="Disordered" evidence="2">
    <location>
        <begin position="18"/>
        <end position="53"/>
    </location>
</feature>
<reference evidence="3 4" key="1">
    <citation type="submission" date="2015-11" db="EMBL/GenBank/DDBJ databases">
        <title>Expanding the genomic diversity of Burkholderia species for the development of highly accurate diagnostics.</title>
        <authorList>
            <person name="Sahl J."/>
            <person name="Keim P."/>
            <person name="Wagner D."/>
        </authorList>
    </citation>
    <scope>NUCLEOTIDE SEQUENCE [LARGE SCALE GENOMIC DNA]</scope>
    <source>
        <strain evidence="3 4">MSMB2058</strain>
    </source>
</reference>
<gene>
    <name evidence="3" type="ORF">WJ53_29275</name>
</gene>
<evidence type="ECO:0000313" key="3">
    <source>
        <dbReference type="EMBL" id="KVM37017.1"/>
    </source>
</evidence>
<evidence type="ECO:0000313" key="4">
    <source>
        <dbReference type="Proteomes" id="UP000061665"/>
    </source>
</evidence>
<dbReference type="RefSeq" id="WP_059724998.1">
    <property type="nucleotide sequence ID" value="NZ_LOYI01000070.1"/>
</dbReference>
<sequence>MIQSEDTKTLPLALEVVTEKRGRGRPRKDGGAMTNAQRQAAFRARRKAADKPVTVTKKIPAAADGYDELVMENERLREELAQSRRDLEVAKRQVADMQQSPRRAKHGALVVSDVVRAPIESSADYERRRRSFRVDERVGFALERLAADAGVSKDDVLERLVYWADEAVLKSFESDEAFKRYLDRGRTEKSGI</sequence>
<dbReference type="GO" id="GO:0006355">
    <property type="term" value="P:regulation of DNA-templated transcription"/>
    <property type="evidence" value="ECO:0007669"/>
    <property type="project" value="InterPro"/>
</dbReference>
<dbReference type="PROSITE" id="PS00354">
    <property type="entry name" value="HMGI_Y"/>
    <property type="match status" value="1"/>
</dbReference>
<dbReference type="InterPro" id="IPR000637">
    <property type="entry name" value="HMGI/Y_DNA-bd_CS"/>
</dbReference>
<comment type="caution">
    <text evidence="3">The sequence shown here is derived from an EMBL/GenBank/DDBJ whole genome shotgun (WGS) entry which is preliminary data.</text>
</comment>
<proteinExistence type="predicted"/>
<name>A0AB73G5B6_9BURK</name>
<feature type="coiled-coil region" evidence="1">
    <location>
        <begin position="66"/>
        <end position="100"/>
    </location>
</feature>
<evidence type="ECO:0000256" key="2">
    <source>
        <dbReference type="SAM" id="MobiDB-lite"/>
    </source>
</evidence>
<evidence type="ECO:0000256" key="1">
    <source>
        <dbReference type="SAM" id="Coils"/>
    </source>
</evidence>
<keyword evidence="1" id="KW-0175">Coiled coil</keyword>
<dbReference type="EMBL" id="LOZE01000028">
    <property type="protein sequence ID" value="KVM37017.1"/>
    <property type="molecule type" value="Genomic_DNA"/>
</dbReference>
<organism evidence="3 4">
    <name type="scientific">Burkholderia ubonensis</name>
    <dbReference type="NCBI Taxonomy" id="101571"/>
    <lineage>
        <taxon>Bacteria</taxon>
        <taxon>Pseudomonadati</taxon>
        <taxon>Pseudomonadota</taxon>
        <taxon>Betaproteobacteria</taxon>
        <taxon>Burkholderiales</taxon>
        <taxon>Burkholderiaceae</taxon>
        <taxon>Burkholderia</taxon>
        <taxon>Burkholderia cepacia complex</taxon>
    </lineage>
</organism>
<dbReference type="Proteomes" id="UP000061665">
    <property type="component" value="Unassembled WGS sequence"/>
</dbReference>
<dbReference type="AlphaFoldDB" id="A0AB73G5B6"/>
<protein>
    <submittedName>
        <fullName evidence="3">Uncharacterized protein</fullName>
    </submittedName>
</protein>